<comment type="pathway">
    <text evidence="1">Amino-acid biosynthesis; L-asparagine biosynthesis; L-asparagine from L-aspartate (L-Gln route): step 1/1.</text>
</comment>
<name>A0A5N5VZG1_STRMB</name>
<dbReference type="CDD" id="cd01991">
    <property type="entry name" value="Asn_synthase_B_C"/>
    <property type="match status" value="1"/>
</dbReference>
<dbReference type="InterPro" id="IPR014729">
    <property type="entry name" value="Rossmann-like_a/b/a_fold"/>
</dbReference>
<dbReference type="Pfam" id="PF13537">
    <property type="entry name" value="GATase_7"/>
    <property type="match status" value="1"/>
</dbReference>
<dbReference type="PROSITE" id="PS51278">
    <property type="entry name" value="GATASE_TYPE_2"/>
    <property type="match status" value="1"/>
</dbReference>
<evidence type="ECO:0000256" key="7">
    <source>
        <dbReference type="ARBA" id="ARBA00022962"/>
    </source>
</evidence>
<evidence type="ECO:0000256" key="2">
    <source>
        <dbReference type="ARBA" id="ARBA00005752"/>
    </source>
</evidence>
<feature type="domain" description="Glutamine amidotransferase type-2" evidence="12">
    <location>
        <begin position="2"/>
        <end position="214"/>
    </location>
</feature>
<feature type="binding site" evidence="10">
    <location>
        <position position="291"/>
    </location>
    <ligand>
        <name>ATP</name>
        <dbReference type="ChEBI" id="CHEBI:30616"/>
    </ligand>
</feature>
<dbReference type="OrthoDB" id="9763290at2"/>
<dbReference type="GO" id="GO:0004066">
    <property type="term" value="F:asparagine synthase (glutamine-hydrolyzing) activity"/>
    <property type="evidence" value="ECO:0007669"/>
    <property type="project" value="UniProtKB-EC"/>
</dbReference>
<dbReference type="Proteomes" id="UP000327000">
    <property type="component" value="Unassembled WGS sequence"/>
</dbReference>
<keyword evidence="9" id="KW-0028">Amino-acid biosynthesis</keyword>
<dbReference type="Gene3D" id="3.40.50.620">
    <property type="entry name" value="HUPs"/>
    <property type="match status" value="1"/>
</dbReference>
<evidence type="ECO:0000256" key="1">
    <source>
        <dbReference type="ARBA" id="ARBA00005187"/>
    </source>
</evidence>
<dbReference type="EC" id="6.3.5.4" evidence="3"/>
<evidence type="ECO:0000256" key="3">
    <source>
        <dbReference type="ARBA" id="ARBA00012737"/>
    </source>
</evidence>
<evidence type="ECO:0000313" key="14">
    <source>
        <dbReference type="Proteomes" id="UP000327000"/>
    </source>
</evidence>
<proteinExistence type="inferred from homology"/>
<comment type="caution">
    <text evidence="13">The sequence shown here is derived from an EMBL/GenBank/DDBJ whole genome shotgun (WGS) entry which is preliminary data.</text>
</comment>
<dbReference type="NCBIfam" id="TIGR01536">
    <property type="entry name" value="asn_synth_AEB"/>
    <property type="match status" value="1"/>
</dbReference>
<dbReference type="AlphaFoldDB" id="A0A5N5VZG1"/>
<dbReference type="Gene3D" id="3.60.20.10">
    <property type="entry name" value="Glutamine Phosphoribosylpyrophosphate, subunit 1, domain 1"/>
    <property type="match status" value="1"/>
</dbReference>
<reference evidence="13 14" key="1">
    <citation type="journal article" date="2019" name="Microb. Cell Fact.">
        <title>Exploring novel herbicidin analogues by transcriptional regulator overexpression and MS/MS molecular networking.</title>
        <authorList>
            <person name="Shi Y."/>
            <person name="Gu R."/>
            <person name="Li Y."/>
            <person name="Wang X."/>
            <person name="Ren W."/>
            <person name="Li X."/>
            <person name="Wang L."/>
            <person name="Xie Y."/>
            <person name="Hong B."/>
        </authorList>
    </citation>
    <scope>NUCLEOTIDE SEQUENCE [LARGE SCALE GENOMIC DNA]</scope>
    <source>
        <strain evidence="13 14">US-43</strain>
    </source>
</reference>
<dbReference type="InterPro" id="IPR029055">
    <property type="entry name" value="Ntn_hydrolases_N"/>
</dbReference>
<dbReference type="InterPro" id="IPR033738">
    <property type="entry name" value="AsnB_N"/>
</dbReference>
<evidence type="ECO:0000256" key="8">
    <source>
        <dbReference type="ARBA" id="ARBA00048741"/>
    </source>
</evidence>
<keyword evidence="5 10" id="KW-0067">ATP-binding</keyword>
<dbReference type="EMBL" id="VOKX01000116">
    <property type="protein sequence ID" value="KAB7834285.1"/>
    <property type="molecule type" value="Genomic_DNA"/>
</dbReference>
<evidence type="ECO:0000256" key="4">
    <source>
        <dbReference type="ARBA" id="ARBA00022741"/>
    </source>
</evidence>
<comment type="catalytic activity">
    <reaction evidence="8">
        <text>L-aspartate + L-glutamine + ATP + H2O = L-asparagine + L-glutamate + AMP + diphosphate + H(+)</text>
        <dbReference type="Rhea" id="RHEA:12228"/>
        <dbReference type="ChEBI" id="CHEBI:15377"/>
        <dbReference type="ChEBI" id="CHEBI:15378"/>
        <dbReference type="ChEBI" id="CHEBI:29985"/>
        <dbReference type="ChEBI" id="CHEBI:29991"/>
        <dbReference type="ChEBI" id="CHEBI:30616"/>
        <dbReference type="ChEBI" id="CHEBI:33019"/>
        <dbReference type="ChEBI" id="CHEBI:58048"/>
        <dbReference type="ChEBI" id="CHEBI:58359"/>
        <dbReference type="ChEBI" id="CHEBI:456215"/>
        <dbReference type="EC" id="6.3.5.4"/>
    </reaction>
</comment>
<evidence type="ECO:0000313" key="13">
    <source>
        <dbReference type="EMBL" id="KAB7834285.1"/>
    </source>
</evidence>
<feature type="binding site" evidence="10">
    <location>
        <position position="261"/>
    </location>
    <ligand>
        <name>ATP</name>
        <dbReference type="ChEBI" id="CHEBI:30616"/>
    </ligand>
</feature>
<dbReference type="InterPro" id="IPR017932">
    <property type="entry name" value="GATase_2_dom"/>
</dbReference>
<sequence length="614" mass="68767">MCGIAGWLSYGRDLERERPTVEAMTATMALRGPDAFGVWTDRHIALGHRRLSIIDLEGGKQPMVEETPAGTVALTYSGEAYNFTELRDELVRRGHRFRTTSDTEVVLHAYLEWGERVAEHLNGMYAFAVWDGRTEKLVLVRDRLGIKPLYFYPTADGVLFGSEPKAILANPLAERVVDVAGLRELLTFTKDPGQAVWAGMSEVKPGTIVTVDRNGHREHTYWRLEANRHTDDTDKTVARVGELLEDAVARQLVADVPRCVLLSGGLDSSSITALAAGHLSAQGERLRSFAVDFTSHDESFTPDQLRVARDTPFAHDVAGHVDSDHTDILIDHRQLADPELRRAVVAARDLPAGMGDIDMSLLLLFRAVRERSTVALSGESADELFGGYRWFHDPAAQQADFFPWLINLGENGDYSPLGVVRPEVLGALDLGGHLHESFARVTAEVGTVEGESDFEYRMRRSSYVHLTRFVRTMLDRKDRMSMAAGLEVRVPFCDHRLVEYVYNTPWSMKTFDGREKSLLRAATRDRLPRSVVERAKNFYPSTQDPDYVAALQKQARDLLADSDHPAFQLVNEGWLRQVLAIDATEMPLGARNGIERALDVAVWFDLYNPELRLA</sequence>
<gene>
    <name evidence="13" type="primary">asnB</name>
    <name evidence="13" type="ORF">FRZ00_30250</name>
</gene>
<evidence type="ECO:0000256" key="6">
    <source>
        <dbReference type="ARBA" id="ARBA00022888"/>
    </source>
</evidence>
<keyword evidence="14" id="KW-1185">Reference proteome</keyword>
<protein>
    <recommendedName>
        <fullName evidence="3">asparagine synthase (glutamine-hydrolyzing)</fullName>
        <ecNumber evidence="3">6.3.5.4</ecNumber>
    </recommendedName>
</protein>
<dbReference type="SUPFAM" id="SSF56235">
    <property type="entry name" value="N-terminal nucleophile aminohydrolases (Ntn hydrolases)"/>
    <property type="match status" value="1"/>
</dbReference>
<dbReference type="GO" id="GO:0005829">
    <property type="term" value="C:cytosol"/>
    <property type="evidence" value="ECO:0007669"/>
    <property type="project" value="TreeGrafter"/>
</dbReference>
<keyword evidence="7 9" id="KW-0315">Glutamine amidotransferase</keyword>
<feature type="binding site" evidence="10">
    <location>
        <begin position="377"/>
        <end position="378"/>
    </location>
    <ligand>
        <name>ATP</name>
        <dbReference type="ChEBI" id="CHEBI:30616"/>
    </ligand>
</feature>
<evidence type="ECO:0000256" key="10">
    <source>
        <dbReference type="PIRSR" id="PIRSR001589-2"/>
    </source>
</evidence>
<evidence type="ECO:0000256" key="5">
    <source>
        <dbReference type="ARBA" id="ARBA00022840"/>
    </source>
</evidence>
<feature type="active site" description="For GATase activity" evidence="9">
    <location>
        <position position="2"/>
    </location>
</feature>
<dbReference type="PIRSF" id="PIRSF001589">
    <property type="entry name" value="Asn_synthetase_glu-h"/>
    <property type="match status" value="1"/>
</dbReference>
<feature type="binding site" evidence="10">
    <location>
        <position position="102"/>
    </location>
    <ligand>
        <name>L-glutamine</name>
        <dbReference type="ChEBI" id="CHEBI:58359"/>
    </ligand>
</feature>
<dbReference type="Pfam" id="PF00733">
    <property type="entry name" value="Asn_synthase"/>
    <property type="match status" value="1"/>
</dbReference>
<accession>A0A5N5VZG1</accession>
<feature type="site" description="Important for beta-aspartyl-AMP intermediate formation" evidence="11">
    <location>
        <position position="379"/>
    </location>
</feature>
<keyword evidence="13" id="KW-0436">Ligase</keyword>
<dbReference type="GO" id="GO:0005524">
    <property type="term" value="F:ATP binding"/>
    <property type="evidence" value="ECO:0007669"/>
    <property type="project" value="UniProtKB-KW"/>
</dbReference>
<dbReference type="SUPFAM" id="SSF52402">
    <property type="entry name" value="Adenine nucleotide alpha hydrolases-like"/>
    <property type="match status" value="1"/>
</dbReference>
<keyword evidence="6 9" id="KW-0061">Asparagine biosynthesis</keyword>
<dbReference type="PANTHER" id="PTHR43284">
    <property type="entry name" value="ASPARAGINE SYNTHETASE (GLUTAMINE-HYDROLYZING)"/>
    <property type="match status" value="1"/>
</dbReference>
<dbReference type="GO" id="GO:0006529">
    <property type="term" value="P:asparagine biosynthetic process"/>
    <property type="evidence" value="ECO:0007669"/>
    <property type="project" value="UniProtKB-KW"/>
</dbReference>
<evidence type="ECO:0000256" key="11">
    <source>
        <dbReference type="PIRSR" id="PIRSR001589-3"/>
    </source>
</evidence>
<dbReference type="InterPro" id="IPR051786">
    <property type="entry name" value="ASN_synthetase/amidase"/>
</dbReference>
<evidence type="ECO:0000259" key="12">
    <source>
        <dbReference type="PROSITE" id="PS51278"/>
    </source>
</evidence>
<dbReference type="InterPro" id="IPR006426">
    <property type="entry name" value="Asn_synth_AEB"/>
</dbReference>
<organism evidence="13 14">
    <name type="scientific">Streptomyces mobaraensis</name>
    <name type="common">Streptoverticillium mobaraense</name>
    <dbReference type="NCBI Taxonomy" id="35621"/>
    <lineage>
        <taxon>Bacteria</taxon>
        <taxon>Bacillati</taxon>
        <taxon>Actinomycetota</taxon>
        <taxon>Actinomycetes</taxon>
        <taxon>Kitasatosporales</taxon>
        <taxon>Streptomycetaceae</taxon>
        <taxon>Streptomyces</taxon>
    </lineage>
</organism>
<dbReference type="PANTHER" id="PTHR43284:SF1">
    <property type="entry name" value="ASPARAGINE SYNTHETASE"/>
    <property type="match status" value="1"/>
</dbReference>
<dbReference type="CDD" id="cd00712">
    <property type="entry name" value="AsnB"/>
    <property type="match status" value="1"/>
</dbReference>
<comment type="similarity">
    <text evidence="2">Belongs to the asparagine synthetase family.</text>
</comment>
<dbReference type="InterPro" id="IPR001962">
    <property type="entry name" value="Asn_synthase"/>
</dbReference>
<keyword evidence="4 10" id="KW-0547">Nucleotide-binding</keyword>
<evidence type="ECO:0000256" key="9">
    <source>
        <dbReference type="PIRSR" id="PIRSR001589-1"/>
    </source>
</evidence>
<dbReference type="RefSeq" id="WP_004939271.1">
    <property type="nucleotide sequence ID" value="NZ_JBFADJ010000002.1"/>
</dbReference>